<feature type="domain" description="Rab3GAP catalytic subunit conserved" evidence="2">
    <location>
        <begin position="344"/>
        <end position="390"/>
    </location>
</feature>
<reference evidence="3 4" key="1">
    <citation type="journal article" date="2019" name="Genome Biol. Evol.">
        <title>Insights into the evolution of the New World diploid cottons (Gossypium, subgenus Houzingenia) based on genome sequencing.</title>
        <authorList>
            <person name="Grover C.E."/>
            <person name="Arick M.A. 2nd"/>
            <person name="Thrash A."/>
            <person name="Conover J.L."/>
            <person name="Sanders W.S."/>
            <person name="Peterson D.G."/>
            <person name="Frelichowski J.E."/>
            <person name="Scheffler J.A."/>
            <person name="Scheffler B.E."/>
            <person name="Wendel J.F."/>
        </authorList>
    </citation>
    <scope>NUCLEOTIDE SEQUENCE [LARGE SCALE GENOMIC DNA]</scope>
    <source>
        <strain evidence="3">8</strain>
        <tissue evidence="3">Leaf</tissue>
    </source>
</reference>
<accession>A0A7J8Q606</accession>
<name>A0A7J8Q606_GOSRA</name>
<protein>
    <recommendedName>
        <fullName evidence="2">Rab3GAP catalytic subunit conserved domain-containing protein</fullName>
    </recommendedName>
</protein>
<dbReference type="InterPro" id="IPR045700">
    <property type="entry name" value="Rab3GAP1"/>
</dbReference>
<evidence type="ECO:0000256" key="1">
    <source>
        <dbReference type="SAM" id="Phobius"/>
    </source>
</evidence>
<dbReference type="InterPro" id="IPR026147">
    <property type="entry name" value="Rab3GAP1_conserved"/>
</dbReference>
<keyword evidence="1" id="KW-1133">Transmembrane helix</keyword>
<keyword evidence="1" id="KW-0472">Membrane</keyword>
<evidence type="ECO:0000259" key="2">
    <source>
        <dbReference type="Pfam" id="PF13890"/>
    </source>
</evidence>
<dbReference type="Pfam" id="PF13890">
    <property type="entry name" value="Rab3-GTPase_cat"/>
    <property type="match status" value="1"/>
</dbReference>
<evidence type="ECO:0000313" key="4">
    <source>
        <dbReference type="Proteomes" id="UP000593578"/>
    </source>
</evidence>
<dbReference type="Proteomes" id="UP000593578">
    <property type="component" value="Unassembled WGS sequence"/>
</dbReference>
<feature type="non-terminal residue" evidence="3">
    <location>
        <position position="1"/>
    </location>
</feature>
<dbReference type="PANTHER" id="PTHR21422:SF10">
    <property type="entry name" value="RAB3 GTPASE-ACTIVATING PROTEIN CATALYTIC SUBUNIT"/>
    <property type="match status" value="1"/>
</dbReference>
<sequence length="390" mass="43950">SFDEVKNSRWRPSNLGTKQEWQERFRKLRIGRKGIEDTEKVEISIMAVPFYDENIYLLNMKNDTEAKLLEAIPSVDVLNTTNTNSIPPTSVLKQLAVAIEAGKNFKTVKDLLASFGNSSPSKEKPGLSFSTVKSLVIREKEDKLASGFGDDKKVLALINSLFDADGKFLQRKLVSDSNTCTPKIPFIKDIHGAPPHGFVVKLSEVIGSFRSLHKMALFWCRVVIEVSGLYSFFFLHIIVNLHLMRSVWNPLHMQLRRFWSEEKHLPGIPVNEIPDLNSCLLYQQLQVINCCLSRKRQHYIATESFDSEMMEAGSNFKESDVSKGTVSAGSALFARLKTGELVLRQGANQLIENLAMLETGEPMYSPITQEGPLLTEDLIRETEELVLRTG</sequence>
<evidence type="ECO:0000313" key="3">
    <source>
        <dbReference type="EMBL" id="MBA0596947.1"/>
    </source>
</evidence>
<dbReference type="GO" id="GO:0005096">
    <property type="term" value="F:GTPase activator activity"/>
    <property type="evidence" value="ECO:0007669"/>
    <property type="project" value="InterPro"/>
</dbReference>
<feature type="transmembrane region" description="Helical" evidence="1">
    <location>
        <begin position="218"/>
        <end position="239"/>
    </location>
</feature>
<feature type="non-terminal residue" evidence="3">
    <location>
        <position position="390"/>
    </location>
</feature>
<proteinExistence type="predicted"/>
<keyword evidence="1" id="KW-0812">Transmembrane</keyword>
<organism evidence="3 4">
    <name type="scientific">Gossypium raimondii</name>
    <name type="common">Peruvian cotton</name>
    <name type="synonym">Gossypium klotzschianum subsp. raimondii</name>
    <dbReference type="NCBI Taxonomy" id="29730"/>
    <lineage>
        <taxon>Eukaryota</taxon>
        <taxon>Viridiplantae</taxon>
        <taxon>Streptophyta</taxon>
        <taxon>Embryophyta</taxon>
        <taxon>Tracheophyta</taxon>
        <taxon>Spermatophyta</taxon>
        <taxon>Magnoliopsida</taxon>
        <taxon>eudicotyledons</taxon>
        <taxon>Gunneridae</taxon>
        <taxon>Pentapetalae</taxon>
        <taxon>rosids</taxon>
        <taxon>malvids</taxon>
        <taxon>Malvales</taxon>
        <taxon>Malvaceae</taxon>
        <taxon>Malvoideae</taxon>
        <taxon>Gossypium</taxon>
    </lineage>
</organism>
<comment type="caution">
    <text evidence="3">The sequence shown here is derived from an EMBL/GenBank/DDBJ whole genome shotgun (WGS) entry which is preliminary data.</text>
</comment>
<dbReference type="AlphaFoldDB" id="A0A7J8Q606"/>
<dbReference type="PANTHER" id="PTHR21422">
    <property type="entry name" value="RAB3 GTPASE-ACTIVATING PROTEIN CATALYTIC SUBUNIT"/>
    <property type="match status" value="1"/>
</dbReference>
<dbReference type="EMBL" id="JABEZZ010000009">
    <property type="protein sequence ID" value="MBA0596947.1"/>
    <property type="molecule type" value="Genomic_DNA"/>
</dbReference>
<gene>
    <name evidence="3" type="ORF">Gorai_013750</name>
</gene>